<evidence type="ECO:0000313" key="1">
    <source>
        <dbReference type="EMBL" id="VDP84187.1"/>
    </source>
</evidence>
<keyword evidence="2" id="KW-1185">Reference proteome</keyword>
<accession>A0A183AP98</accession>
<dbReference type="WBParaSite" id="ECPE_0000880901-mRNA-1">
    <property type="protein sequence ID" value="ECPE_0000880901-mRNA-1"/>
    <property type="gene ID" value="ECPE_0000880901"/>
</dbReference>
<dbReference type="AlphaFoldDB" id="A0A183AP98"/>
<gene>
    <name evidence="1" type="ORF">ECPE_LOCUS8783</name>
</gene>
<dbReference type="OrthoDB" id="6236453at2759"/>
<dbReference type="EMBL" id="UZAN01046460">
    <property type="protein sequence ID" value="VDP84187.1"/>
    <property type="molecule type" value="Genomic_DNA"/>
</dbReference>
<sequence length="217" mass="24227">MLGSLSSPLADTIVSAWSPCSRTFALQLVMSWAKRLIELDEKNEPDSEKLHSNLARASYGVLENWVDMILLNKLGPYASNSVQIEPDPPSFFEEPLCPIGPSAQTVTPRLKETVIRKTEAMVQKAFDDQEKITPLTIILKDSKNSLDAAALSAFPNEWRELDLAWDHVIHKRLTAEPEASHTLIVDLNGTDESAEHRLPQLVHQIGQFARRFCPTSA</sequence>
<evidence type="ECO:0000313" key="2">
    <source>
        <dbReference type="Proteomes" id="UP000272942"/>
    </source>
</evidence>
<evidence type="ECO:0000313" key="3">
    <source>
        <dbReference type="WBParaSite" id="ECPE_0000880901-mRNA-1"/>
    </source>
</evidence>
<organism evidence="3">
    <name type="scientific">Echinostoma caproni</name>
    <dbReference type="NCBI Taxonomy" id="27848"/>
    <lineage>
        <taxon>Eukaryota</taxon>
        <taxon>Metazoa</taxon>
        <taxon>Spiralia</taxon>
        <taxon>Lophotrochozoa</taxon>
        <taxon>Platyhelminthes</taxon>
        <taxon>Trematoda</taxon>
        <taxon>Digenea</taxon>
        <taxon>Plagiorchiida</taxon>
        <taxon>Echinostomata</taxon>
        <taxon>Echinostomatoidea</taxon>
        <taxon>Echinostomatidae</taxon>
        <taxon>Echinostoma</taxon>
    </lineage>
</organism>
<protein>
    <submittedName>
        <fullName evidence="3">Plexin_cytopl domain-containing protein</fullName>
    </submittedName>
</protein>
<name>A0A183AP98_9TREM</name>
<reference evidence="1 2" key="2">
    <citation type="submission" date="2018-11" db="EMBL/GenBank/DDBJ databases">
        <authorList>
            <consortium name="Pathogen Informatics"/>
        </authorList>
    </citation>
    <scope>NUCLEOTIDE SEQUENCE [LARGE SCALE GENOMIC DNA]</scope>
    <source>
        <strain evidence="1 2">Egypt</strain>
    </source>
</reference>
<reference evidence="3" key="1">
    <citation type="submission" date="2016-06" db="UniProtKB">
        <authorList>
            <consortium name="WormBaseParasite"/>
        </authorList>
    </citation>
    <scope>IDENTIFICATION</scope>
</reference>
<proteinExistence type="predicted"/>
<dbReference type="Proteomes" id="UP000272942">
    <property type="component" value="Unassembled WGS sequence"/>
</dbReference>